<evidence type="ECO:0000313" key="2">
    <source>
        <dbReference type="Proteomes" id="UP000656813"/>
    </source>
</evidence>
<gene>
    <name evidence="1" type="ORF">GCM10007096_34970</name>
</gene>
<dbReference type="EMBL" id="BMFV01000034">
    <property type="protein sequence ID" value="GGH86687.1"/>
    <property type="molecule type" value="Genomic_DNA"/>
</dbReference>
<reference evidence="1" key="2">
    <citation type="submission" date="2020-09" db="EMBL/GenBank/DDBJ databases">
        <authorList>
            <person name="Sun Q."/>
            <person name="Zhou Y."/>
        </authorList>
    </citation>
    <scope>NUCLEOTIDE SEQUENCE</scope>
    <source>
        <strain evidence="1">CGMCC 1.12777</strain>
    </source>
</reference>
<dbReference type="AlphaFoldDB" id="A0A8J2ZZU5"/>
<accession>A0A8J2ZZU5</accession>
<proteinExistence type="predicted"/>
<evidence type="ECO:0000313" key="1">
    <source>
        <dbReference type="EMBL" id="GGH86687.1"/>
    </source>
</evidence>
<reference evidence="1" key="1">
    <citation type="journal article" date="2014" name="Int. J. Syst. Evol. Microbiol.">
        <title>Complete genome sequence of Corynebacterium casei LMG S-19264T (=DSM 44701T), isolated from a smear-ripened cheese.</title>
        <authorList>
            <consortium name="US DOE Joint Genome Institute (JGI-PGF)"/>
            <person name="Walter F."/>
            <person name="Albersmeier A."/>
            <person name="Kalinowski J."/>
            <person name="Ruckert C."/>
        </authorList>
    </citation>
    <scope>NUCLEOTIDE SEQUENCE</scope>
    <source>
        <strain evidence="1">CGMCC 1.12777</strain>
    </source>
</reference>
<name>A0A8J2ZZU5_9BACL</name>
<sequence length="55" mass="6363">MADKIQWTNEEENEKLALQYLNESYASGVVDNFMATYNVFEGKKLSEKKNDGDKK</sequence>
<keyword evidence="2" id="KW-1185">Reference proteome</keyword>
<dbReference type="RefSeq" id="WP_188498678.1">
    <property type="nucleotide sequence ID" value="NZ_BMFV01000034.1"/>
</dbReference>
<dbReference type="Proteomes" id="UP000656813">
    <property type="component" value="Unassembled WGS sequence"/>
</dbReference>
<protein>
    <submittedName>
        <fullName evidence="1">Uncharacterized protein</fullName>
    </submittedName>
</protein>
<organism evidence="1 2">
    <name type="scientific">Pullulanibacillus pueri</name>
    <dbReference type="NCBI Taxonomy" id="1437324"/>
    <lineage>
        <taxon>Bacteria</taxon>
        <taxon>Bacillati</taxon>
        <taxon>Bacillota</taxon>
        <taxon>Bacilli</taxon>
        <taxon>Bacillales</taxon>
        <taxon>Sporolactobacillaceae</taxon>
        <taxon>Pullulanibacillus</taxon>
    </lineage>
</organism>
<comment type="caution">
    <text evidence="1">The sequence shown here is derived from an EMBL/GenBank/DDBJ whole genome shotgun (WGS) entry which is preliminary data.</text>
</comment>